<protein>
    <recommendedName>
        <fullName evidence="3">Rap1a immunity protein domain-containing protein</fullName>
    </recommendedName>
</protein>
<evidence type="ECO:0000313" key="1">
    <source>
        <dbReference type="EMBL" id="GAA0464067.1"/>
    </source>
</evidence>
<keyword evidence="2" id="KW-1185">Reference proteome</keyword>
<accession>A0ABN0ZZQ6</accession>
<evidence type="ECO:0008006" key="3">
    <source>
        <dbReference type="Google" id="ProtNLM"/>
    </source>
</evidence>
<reference evidence="1 2" key="1">
    <citation type="journal article" date="2019" name="Int. J. Syst. Evol. Microbiol.">
        <title>The Global Catalogue of Microorganisms (GCM) 10K type strain sequencing project: providing services to taxonomists for standard genome sequencing and annotation.</title>
        <authorList>
            <consortium name="The Broad Institute Genomics Platform"/>
            <consortium name="The Broad Institute Genome Sequencing Center for Infectious Disease"/>
            <person name="Wu L."/>
            <person name="Ma J."/>
        </authorList>
    </citation>
    <scope>NUCLEOTIDE SEQUENCE [LARGE SCALE GENOMIC DNA]</scope>
    <source>
        <strain evidence="1 2">JCM 14162</strain>
    </source>
</reference>
<sequence>MVSSAVQAASQWTGNRKITEIYPHASGFIYQLDGAQINDPSCNENRLYIPITAANYDAIVSSLITAFTSKYSVNSNYDDSTASSCQAVVNRVRVTP</sequence>
<name>A0ABN0ZZQ6_9SPHN</name>
<proteinExistence type="predicted"/>
<evidence type="ECO:0000313" key="2">
    <source>
        <dbReference type="Proteomes" id="UP001500713"/>
    </source>
</evidence>
<dbReference type="Proteomes" id="UP001500713">
    <property type="component" value="Unassembled WGS sequence"/>
</dbReference>
<dbReference type="EMBL" id="BAAAEM010000002">
    <property type="protein sequence ID" value="GAA0464067.1"/>
    <property type="molecule type" value="Genomic_DNA"/>
</dbReference>
<organism evidence="1 2">
    <name type="scientific">Parasphingorhabdus litoris</name>
    <dbReference type="NCBI Taxonomy" id="394733"/>
    <lineage>
        <taxon>Bacteria</taxon>
        <taxon>Pseudomonadati</taxon>
        <taxon>Pseudomonadota</taxon>
        <taxon>Alphaproteobacteria</taxon>
        <taxon>Sphingomonadales</taxon>
        <taxon>Sphingomonadaceae</taxon>
        <taxon>Parasphingorhabdus</taxon>
    </lineage>
</organism>
<gene>
    <name evidence="1" type="ORF">GCM10009096_00660</name>
</gene>
<comment type="caution">
    <text evidence="1">The sequence shown here is derived from an EMBL/GenBank/DDBJ whole genome shotgun (WGS) entry which is preliminary data.</text>
</comment>